<proteinExistence type="predicted"/>
<comment type="catalytic activity">
    <reaction evidence="3">
        <text>di-trans,octa-cis-undecaprenyl diphosphate + H2O = di-trans,octa-cis-undecaprenyl phosphate + phosphate + H(+)</text>
        <dbReference type="Rhea" id="RHEA:28094"/>
        <dbReference type="ChEBI" id="CHEBI:15377"/>
        <dbReference type="ChEBI" id="CHEBI:15378"/>
        <dbReference type="ChEBI" id="CHEBI:43474"/>
        <dbReference type="ChEBI" id="CHEBI:58405"/>
        <dbReference type="ChEBI" id="CHEBI:60392"/>
        <dbReference type="EC" id="3.6.1.27"/>
    </reaction>
</comment>
<dbReference type="AlphaFoldDB" id="A0A098GBW6"/>
<evidence type="ECO:0000313" key="8">
    <source>
        <dbReference type="Proteomes" id="UP000032414"/>
    </source>
</evidence>
<feature type="domain" description="Phosphatidic acid phosphatase type 2/haloperoxidase" evidence="5">
    <location>
        <begin position="55"/>
        <end position="166"/>
    </location>
</feature>
<dbReference type="Proteomes" id="UP000182998">
    <property type="component" value="Unassembled WGS sequence"/>
</dbReference>
<accession>A0A098GBW6</accession>
<dbReference type="Gene3D" id="1.20.144.10">
    <property type="entry name" value="Phosphatidic acid phosphatase type 2/haloperoxidase"/>
    <property type="match status" value="1"/>
</dbReference>
<keyword evidence="4" id="KW-1133">Transmembrane helix</keyword>
<feature type="transmembrane region" description="Helical" evidence="4">
    <location>
        <begin position="98"/>
        <end position="117"/>
    </location>
</feature>
<dbReference type="Pfam" id="PF01569">
    <property type="entry name" value="PAP2"/>
    <property type="match status" value="1"/>
</dbReference>
<dbReference type="PANTHER" id="PTHR14969:SF13">
    <property type="entry name" value="AT30094P"/>
    <property type="match status" value="1"/>
</dbReference>
<protein>
    <recommendedName>
        <fullName evidence="1">undecaprenyl-diphosphate phosphatase</fullName>
        <ecNumber evidence="1">3.6.1.27</ecNumber>
    </recommendedName>
    <alternativeName>
        <fullName evidence="2">Undecaprenyl pyrophosphate phosphatase</fullName>
    </alternativeName>
</protein>
<evidence type="ECO:0000256" key="1">
    <source>
        <dbReference type="ARBA" id="ARBA00012374"/>
    </source>
</evidence>
<dbReference type="GO" id="GO:0005886">
    <property type="term" value="C:plasma membrane"/>
    <property type="evidence" value="ECO:0007669"/>
    <property type="project" value="InterPro"/>
</dbReference>
<dbReference type="HOGENOM" id="CLU_072573_8_1_6"/>
<evidence type="ECO:0000313" key="6">
    <source>
        <dbReference type="EMBL" id="CEG59462.1"/>
    </source>
</evidence>
<dbReference type="EMBL" id="LN614830">
    <property type="protein sequence ID" value="CEG59462.1"/>
    <property type="molecule type" value="Genomic_DNA"/>
</dbReference>
<gene>
    <name evidence="6" type="ORF">LMI_0094</name>
    <name evidence="7" type="ORF">SAMN02982997_00331</name>
</gene>
<dbReference type="InterPro" id="IPR000326">
    <property type="entry name" value="PAP2/HPO"/>
</dbReference>
<keyword evidence="6" id="KW-0378">Hydrolase</keyword>
<feature type="transmembrane region" description="Helical" evidence="4">
    <location>
        <begin position="56"/>
        <end position="78"/>
    </location>
</feature>
<feature type="transmembrane region" description="Helical" evidence="4">
    <location>
        <begin position="124"/>
        <end position="145"/>
    </location>
</feature>
<dbReference type="GO" id="GO:0050380">
    <property type="term" value="F:undecaprenyl-diphosphatase activity"/>
    <property type="evidence" value="ECO:0007669"/>
    <property type="project" value="UniProtKB-EC"/>
</dbReference>
<dbReference type="Proteomes" id="UP000032414">
    <property type="component" value="Chromosome I"/>
</dbReference>
<dbReference type="PATRIC" id="fig|451.8.peg.1062"/>
<evidence type="ECO:0000313" key="7">
    <source>
        <dbReference type="EMBL" id="SCX90617.1"/>
    </source>
</evidence>
<feature type="transmembrane region" description="Helical" evidence="4">
    <location>
        <begin position="20"/>
        <end position="44"/>
    </location>
</feature>
<dbReference type="RefSeq" id="WP_045098046.1">
    <property type="nucleotide sequence ID" value="NZ_CP020614.1"/>
</dbReference>
<evidence type="ECO:0000256" key="2">
    <source>
        <dbReference type="ARBA" id="ARBA00032707"/>
    </source>
</evidence>
<keyword evidence="9" id="KW-1185">Reference proteome</keyword>
<dbReference type="InterPro" id="IPR033879">
    <property type="entry name" value="UPP_Pase"/>
</dbReference>
<dbReference type="EMBL" id="FMVN01000002">
    <property type="protein sequence ID" value="SCX90617.1"/>
    <property type="molecule type" value="Genomic_DNA"/>
</dbReference>
<dbReference type="InterPro" id="IPR036938">
    <property type="entry name" value="PAP2/HPO_sf"/>
</dbReference>
<reference evidence="7 9" key="3">
    <citation type="submission" date="2016-10" db="EMBL/GenBank/DDBJ databases">
        <authorList>
            <person name="Varghese N."/>
            <person name="Submissions S."/>
        </authorList>
    </citation>
    <scope>NUCLEOTIDE SEQUENCE [LARGE SCALE GENOMIC DNA]</scope>
    <source>
        <strain evidence="7 9">ATCC 33218</strain>
    </source>
</reference>
<sequence>MEQINLSWFTAINAGANLHGFALGLAVFAAKYLVYFVVLGLAILWLRGEPKHRNTLLLAFGGCLIALFINWIIGLIWYHPRPFVLGVGHTYLHHAPDSSFPSDHTTGLCAISFVFLWREKVRSAITLLLLVVALCTAWARIYVGLHYPFDILGSMAVALFSTLIMIYLAPLFEKHVMPIPEQIHRMLFQSHAKNG</sequence>
<dbReference type="STRING" id="451.B6N58_00435"/>
<dbReference type="SUPFAM" id="SSF48317">
    <property type="entry name" value="Acid phosphatase/Vanadium-dependent haloperoxidase"/>
    <property type="match status" value="1"/>
</dbReference>
<dbReference type="KEGG" id="tmc:LMI_0094"/>
<keyword evidence="4" id="KW-0812">Transmembrane</keyword>
<organism evidence="6 8">
    <name type="scientific">Legionella micdadei</name>
    <name type="common">Tatlockia micdadei</name>
    <dbReference type="NCBI Taxonomy" id="451"/>
    <lineage>
        <taxon>Bacteria</taxon>
        <taxon>Pseudomonadati</taxon>
        <taxon>Pseudomonadota</taxon>
        <taxon>Gammaproteobacteria</taxon>
        <taxon>Legionellales</taxon>
        <taxon>Legionellaceae</taxon>
        <taxon>Legionella</taxon>
    </lineage>
</organism>
<evidence type="ECO:0000256" key="3">
    <source>
        <dbReference type="ARBA" id="ARBA00047594"/>
    </source>
</evidence>
<keyword evidence="4" id="KW-0472">Membrane</keyword>
<dbReference type="OrthoDB" id="9801622at2"/>
<evidence type="ECO:0000256" key="4">
    <source>
        <dbReference type="SAM" id="Phobius"/>
    </source>
</evidence>
<feature type="transmembrane region" description="Helical" evidence="4">
    <location>
        <begin position="151"/>
        <end position="172"/>
    </location>
</feature>
<name>A0A098GBW6_LEGMI</name>
<reference evidence="8" key="2">
    <citation type="submission" date="2014-09" db="EMBL/GenBank/DDBJ databases">
        <authorList>
            <person name="Gomez-Valero L."/>
        </authorList>
    </citation>
    <scope>NUCLEOTIDE SEQUENCE [LARGE SCALE GENOMIC DNA]</scope>
    <source>
        <strain evidence="8">ATCC33218</strain>
    </source>
</reference>
<dbReference type="SMART" id="SM00014">
    <property type="entry name" value="acidPPc"/>
    <property type="match status" value="1"/>
</dbReference>
<dbReference type="EC" id="3.6.1.27" evidence="1"/>
<dbReference type="PANTHER" id="PTHR14969">
    <property type="entry name" value="SPHINGOSINE-1-PHOSPHATE PHOSPHOHYDROLASE"/>
    <property type="match status" value="1"/>
</dbReference>
<dbReference type="CDD" id="cd03385">
    <property type="entry name" value="PAP2_BcrC_like"/>
    <property type="match status" value="1"/>
</dbReference>
<evidence type="ECO:0000313" key="9">
    <source>
        <dbReference type="Proteomes" id="UP000182998"/>
    </source>
</evidence>
<reference evidence="6" key="1">
    <citation type="submission" date="2014-09" db="EMBL/GenBank/DDBJ databases">
        <authorList>
            <person name="GOMEZ-VALERO Laura"/>
        </authorList>
    </citation>
    <scope>NUCLEOTIDE SEQUENCE</scope>
    <source>
        <strain evidence="6">ATCC33218</strain>
    </source>
</reference>
<evidence type="ECO:0000259" key="5">
    <source>
        <dbReference type="SMART" id="SM00014"/>
    </source>
</evidence>